<dbReference type="Proteomes" id="UP001242480">
    <property type="component" value="Unassembled WGS sequence"/>
</dbReference>
<dbReference type="SUPFAM" id="SSF52218">
    <property type="entry name" value="Flavoproteins"/>
    <property type="match status" value="1"/>
</dbReference>
<name>A0ABU0JAI7_9HYPH</name>
<dbReference type="EMBL" id="JAUSVX010000008">
    <property type="protein sequence ID" value="MDQ0471278.1"/>
    <property type="molecule type" value="Genomic_DNA"/>
</dbReference>
<dbReference type="InterPro" id="IPR050712">
    <property type="entry name" value="NAD(P)H-dep_reductase"/>
</dbReference>
<dbReference type="PANTHER" id="PTHR30543">
    <property type="entry name" value="CHROMATE REDUCTASE"/>
    <property type="match status" value="1"/>
</dbReference>
<dbReference type="Gene3D" id="3.40.50.360">
    <property type="match status" value="1"/>
</dbReference>
<sequence length="179" mass="18099">MRILAISGSLRRASSNTAVLEAMALLAPDGVDIALHYGLAGLPAFNPDLDDAAELPAVLAFRDALRAADGVLISSPEYAHGVPGALKNALDWLVGSGELVGKPVALINPSPRSLFAHPQLAEILTVMSADLVAAASITVFVSGRGLDAAGIAADPELAAALRQALTHLAAAVAAQRAAA</sequence>
<evidence type="ECO:0000313" key="3">
    <source>
        <dbReference type="Proteomes" id="UP001242480"/>
    </source>
</evidence>
<comment type="caution">
    <text evidence="2">The sequence shown here is derived from an EMBL/GenBank/DDBJ whole genome shotgun (WGS) entry which is preliminary data.</text>
</comment>
<dbReference type="InterPro" id="IPR029039">
    <property type="entry name" value="Flavoprotein-like_sf"/>
</dbReference>
<proteinExistence type="predicted"/>
<keyword evidence="3" id="KW-1185">Reference proteome</keyword>
<dbReference type="InterPro" id="IPR005025">
    <property type="entry name" value="FMN_Rdtase-like_dom"/>
</dbReference>
<gene>
    <name evidence="2" type="ORF">QO011_004301</name>
</gene>
<reference evidence="2 3" key="1">
    <citation type="submission" date="2023-07" db="EMBL/GenBank/DDBJ databases">
        <title>Genomic Encyclopedia of Type Strains, Phase IV (KMG-IV): sequencing the most valuable type-strain genomes for metagenomic binning, comparative biology and taxonomic classification.</title>
        <authorList>
            <person name="Goeker M."/>
        </authorList>
    </citation>
    <scope>NUCLEOTIDE SEQUENCE [LARGE SCALE GENOMIC DNA]</scope>
    <source>
        <strain evidence="2 3">DSM 19619</strain>
    </source>
</reference>
<dbReference type="RefSeq" id="WP_307276122.1">
    <property type="nucleotide sequence ID" value="NZ_JAUSVX010000008.1"/>
</dbReference>
<feature type="domain" description="NADPH-dependent FMN reductase-like" evidence="1">
    <location>
        <begin position="1"/>
        <end position="129"/>
    </location>
</feature>
<protein>
    <submittedName>
        <fullName evidence="2">NAD(P)H-dependent FMN reductase</fullName>
    </submittedName>
</protein>
<accession>A0ABU0JAI7</accession>
<dbReference type="Pfam" id="PF03358">
    <property type="entry name" value="FMN_red"/>
    <property type="match status" value="1"/>
</dbReference>
<evidence type="ECO:0000259" key="1">
    <source>
        <dbReference type="Pfam" id="PF03358"/>
    </source>
</evidence>
<dbReference type="PANTHER" id="PTHR30543:SF21">
    <property type="entry name" value="NAD(P)H-DEPENDENT FMN REDUCTASE LOT6"/>
    <property type="match status" value="1"/>
</dbReference>
<evidence type="ECO:0000313" key="2">
    <source>
        <dbReference type="EMBL" id="MDQ0471278.1"/>
    </source>
</evidence>
<organism evidence="2 3">
    <name type="scientific">Labrys wisconsinensis</name>
    <dbReference type="NCBI Taxonomy" id="425677"/>
    <lineage>
        <taxon>Bacteria</taxon>
        <taxon>Pseudomonadati</taxon>
        <taxon>Pseudomonadota</taxon>
        <taxon>Alphaproteobacteria</taxon>
        <taxon>Hyphomicrobiales</taxon>
        <taxon>Xanthobacteraceae</taxon>
        <taxon>Labrys</taxon>
    </lineage>
</organism>